<keyword evidence="4" id="KW-1185">Reference proteome</keyword>
<feature type="region of interest" description="Disordered" evidence="1">
    <location>
        <begin position="25"/>
        <end position="49"/>
    </location>
</feature>
<evidence type="ECO:0000313" key="3">
    <source>
        <dbReference type="EMBL" id="KAG8623686.1"/>
    </source>
</evidence>
<sequence>MTPLPFMIANAPLHMAMPYGQPASAPLQSAASAPTPTLPTSSGFESAEPSYGQVDATAWELVLSMGMFCLLVISLVMVYRMLMLWVEMRRGGNAPGGPTPRGSISSPTRFRSDEEDWGSRRDSYESMKGYGTIAQQECRRDSRMTIGTAS</sequence>
<feature type="transmembrane region" description="Helical" evidence="2">
    <location>
        <begin position="61"/>
        <end position="82"/>
    </location>
</feature>
<reference evidence="3" key="1">
    <citation type="submission" date="2021-07" db="EMBL/GenBank/DDBJ databases">
        <title>Elsinoe batatas strain:CRI-CJ2 Genome sequencing and assembly.</title>
        <authorList>
            <person name="Huang L."/>
        </authorList>
    </citation>
    <scope>NUCLEOTIDE SEQUENCE</scope>
    <source>
        <strain evidence="3">CRI-CJ2</strain>
    </source>
</reference>
<gene>
    <name evidence="3" type="ORF">KVT40_008662</name>
</gene>
<dbReference type="OrthoDB" id="10323993at2759"/>
<evidence type="ECO:0000256" key="1">
    <source>
        <dbReference type="SAM" id="MobiDB-lite"/>
    </source>
</evidence>
<name>A0A8K0PBR4_9PEZI</name>
<comment type="caution">
    <text evidence="3">The sequence shown here is derived from an EMBL/GenBank/DDBJ whole genome shotgun (WGS) entry which is preliminary data.</text>
</comment>
<dbReference type="EMBL" id="JAESVG020000010">
    <property type="protein sequence ID" value="KAG8623686.1"/>
    <property type="molecule type" value="Genomic_DNA"/>
</dbReference>
<feature type="compositionally biased region" description="Low complexity" evidence="1">
    <location>
        <begin position="25"/>
        <end position="35"/>
    </location>
</feature>
<feature type="region of interest" description="Disordered" evidence="1">
    <location>
        <begin position="91"/>
        <end position="123"/>
    </location>
</feature>
<keyword evidence="2" id="KW-0472">Membrane</keyword>
<evidence type="ECO:0000313" key="4">
    <source>
        <dbReference type="Proteomes" id="UP000809789"/>
    </source>
</evidence>
<dbReference type="Proteomes" id="UP000809789">
    <property type="component" value="Unassembled WGS sequence"/>
</dbReference>
<accession>A0A8K0PBR4</accession>
<organism evidence="3 4">
    <name type="scientific">Elsinoe batatas</name>
    <dbReference type="NCBI Taxonomy" id="2601811"/>
    <lineage>
        <taxon>Eukaryota</taxon>
        <taxon>Fungi</taxon>
        <taxon>Dikarya</taxon>
        <taxon>Ascomycota</taxon>
        <taxon>Pezizomycotina</taxon>
        <taxon>Dothideomycetes</taxon>
        <taxon>Dothideomycetidae</taxon>
        <taxon>Myriangiales</taxon>
        <taxon>Elsinoaceae</taxon>
        <taxon>Elsinoe</taxon>
    </lineage>
</organism>
<keyword evidence="2" id="KW-1133">Transmembrane helix</keyword>
<evidence type="ECO:0000256" key="2">
    <source>
        <dbReference type="SAM" id="Phobius"/>
    </source>
</evidence>
<dbReference type="AlphaFoldDB" id="A0A8K0PBR4"/>
<protein>
    <submittedName>
        <fullName evidence="3">Uncharacterized protein</fullName>
    </submittedName>
</protein>
<proteinExistence type="predicted"/>
<keyword evidence="2" id="KW-0812">Transmembrane</keyword>